<name>A0ABQ5W889_9HYPH</name>
<dbReference type="Proteomes" id="UP001156691">
    <property type="component" value="Unassembled WGS sequence"/>
</dbReference>
<dbReference type="Gene3D" id="3.30.360.10">
    <property type="entry name" value="Dihydrodipicolinate Reductase, domain 2"/>
    <property type="match status" value="1"/>
</dbReference>
<dbReference type="PANTHER" id="PTHR43249">
    <property type="entry name" value="UDP-N-ACETYL-2-AMINO-2-DEOXY-D-GLUCURONATE OXIDASE"/>
    <property type="match status" value="1"/>
</dbReference>
<gene>
    <name evidence="3" type="ORF">GCM10010862_34190</name>
</gene>
<dbReference type="InterPro" id="IPR036291">
    <property type="entry name" value="NAD(P)-bd_dom_sf"/>
</dbReference>
<dbReference type="Pfam" id="PF22725">
    <property type="entry name" value="GFO_IDH_MocA_C3"/>
    <property type="match status" value="1"/>
</dbReference>
<accession>A0ABQ5W889</accession>
<protein>
    <submittedName>
        <fullName evidence="3">Oxidoreductase</fullName>
    </submittedName>
</protein>
<dbReference type="InterPro" id="IPR000683">
    <property type="entry name" value="Gfo/Idh/MocA-like_OxRdtase_N"/>
</dbReference>
<dbReference type="RefSeq" id="WP_284341576.1">
    <property type="nucleotide sequence ID" value="NZ_BSNS01000018.1"/>
</dbReference>
<dbReference type="EMBL" id="BSNS01000018">
    <property type="protein sequence ID" value="GLQ56160.1"/>
    <property type="molecule type" value="Genomic_DNA"/>
</dbReference>
<reference evidence="4" key="1">
    <citation type="journal article" date="2019" name="Int. J. Syst. Evol. Microbiol.">
        <title>The Global Catalogue of Microorganisms (GCM) 10K type strain sequencing project: providing services to taxonomists for standard genome sequencing and annotation.</title>
        <authorList>
            <consortium name="The Broad Institute Genomics Platform"/>
            <consortium name="The Broad Institute Genome Sequencing Center for Infectious Disease"/>
            <person name="Wu L."/>
            <person name="Ma J."/>
        </authorList>
    </citation>
    <scope>NUCLEOTIDE SEQUENCE [LARGE SCALE GENOMIC DNA]</scope>
    <source>
        <strain evidence="4">NBRC 112416</strain>
    </source>
</reference>
<organism evidence="3 4">
    <name type="scientific">Devosia nitrariae</name>
    <dbReference type="NCBI Taxonomy" id="2071872"/>
    <lineage>
        <taxon>Bacteria</taxon>
        <taxon>Pseudomonadati</taxon>
        <taxon>Pseudomonadota</taxon>
        <taxon>Alphaproteobacteria</taxon>
        <taxon>Hyphomicrobiales</taxon>
        <taxon>Devosiaceae</taxon>
        <taxon>Devosia</taxon>
    </lineage>
</organism>
<dbReference type="SUPFAM" id="SSF55347">
    <property type="entry name" value="Glyceraldehyde-3-phosphate dehydrogenase-like, C-terminal domain"/>
    <property type="match status" value="1"/>
</dbReference>
<evidence type="ECO:0000313" key="3">
    <source>
        <dbReference type="EMBL" id="GLQ56160.1"/>
    </source>
</evidence>
<dbReference type="Pfam" id="PF01408">
    <property type="entry name" value="GFO_IDH_MocA"/>
    <property type="match status" value="1"/>
</dbReference>
<proteinExistence type="predicted"/>
<dbReference type="Gene3D" id="3.40.50.720">
    <property type="entry name" value="NAD(P)-binding Rossmann-like Domain"/>
    <property type="match status" value="1"/>
</dbReference>
<feature type="domain" description="Gfo/Idh/MocA-like oxidoreductase N-terminal" evidence="1">
    <location>
        <begin position="4"/>
        <end position="121"/>
    </location>
</feature>
<keyword evidence="4" id="KW-1185">Reference proteome</keyword>
<dbReference type="PANTHER" id="PTHR43249:SF1">
    <property type="entry name" value="D-GLUCOSIDE 3-DEHYDROGENASE"/>
    <property type="match status" value="1"/>
</dbReference>
<dbReference type="InterPro" id="IPR055170">
    <property type="entry name" value="GFO_IDH_MocA-like_dom"/>
</dbReference>
<evidence type="ECO:0000259" key="1">
    <source>
        <dbReference type="Pfam" id="PF01408"/>
    </source>
</evidence>
<evidence type="ECO:0000259" key="2">
    <source>
        <dbReference type="Pfam" id="PF22725"/>
    </source>
</evidence>
<comment type="caution">
    <text evidence="3">The sequence shown here is derived from an EMBL/GenBank/DDBJ whole genome shotgun (WGS) entry which is preliminary data.</text>
</comment>
<dbReference type="InterPro" id="IPR052515">
    <property type="entry name" value="Gfo/Idh/MocA_Oxidoreductase"/>
</dbReference>
<sequence>MKTLRYVIVGIGAGILSQHKMALELGSFELVGGMDVTENGRLRAGELRVPFYDDLNLLISETRPDAAVILAPHPFHAKLAIQLLDAGVHVLVEKPIAVRTSEADAMIEAAKRNGRKLAVNFQHRARGEILTLSRLIKEGQLGQVQTIHMVAAWPRTTFYYKSGAWRGTWRGEGGGVLMNQAPHNLDLWCFMFGLPKRVFSWTRNLMHDIEPEDTVHAICEWESGALGSLHISTAEAGRMETLEVVGTKGSAVVSGKELIFRSLKEDFALTAKTSAEAIPIITAELGEMQLQPGDGHHLDVYRNFHDAIVNDAPLLASGEQGRQSLELANAMILSSHENRPVELPLDRKRYDELLDELIAKSND</sequence>
<evidence type="ECO:0000313" key="4">
    <source>
        <dbReference type="Proteomes" id="UP001156691"/>
    </source>
</evidence>
<feature type="domain" description="GFO/IDH/MocA-like oxidoreductase" evidence="2">
    <location>
        <begin position="130"/>
        <end position="251"/>
    </location>
</feature>
<dbReference type="SUPFAM" id="SSF51735">
    <property type="entry name" value="NAD(P)-binding Rossmann-fold domains"/>
    <property type="match status" value="1"/>
</dbReference>